<dbReference type="Pfam" id="PF12625">
    <property type="entry name" value="Arabinose_bd"/>
    <property type="match status" value="1"/>
</dbReference>
<dbReference type="Pfam" id="PF12833">
    <property type="entry name" value="HTH_18"/>
    <property type="match status" value="1"/>
</dbReference>
<dbReference type="InterPro" id="IPR009057">
    <property type="entry name" value="Homeodomain-like_sf"/>
</dbReference>
<feature type="domain" description="HTH araC/xylS-type" evidence="4">
    <location>
        <begin position="232"/>
        <end position="330"/>
    </location>
</feature>
<dbReference type="InterPro" id="IPR018060">
    <property type="entry name" value="HTH_AraC"/>
</dbReference>
<dbReference type="EMBL" id="VFSV01000010">
    <property type="protein sequence ID" value="TRD21633.1"/>
    <property type="molecule type" value="Genomic_DNA"/>
</dbReference>
<dbReference type="Proteomes" id="UP000318590">
    <property type="component" value="Unassembled WGS sequence"/>
</dbReference>
<sequence length="334" mass="37598">MARNYHRASVLNGVREVAKSVGQNPMTAMHVANIDPAAFFSPDELIDFNKVNVLFEHCAEAWDLPDFGLRIAPFQQIDVLGPISLVTKIEKDVRSALAAIMHNLFIQSDMVSAVIVETGDLAELSVELKDMSGPTVQYILLALAVAQNVLEDTARAPIELCQVSLRSDDKRLRQLVGAYFRCPVQLSAERNAIFFERAILDRKLEGGDLAYRPIVERYLSTAQHEAVGRFSDSVRKEIARQMELGHCTLENVARSLRMESRSLQRRLSGENLSFRDLVDDWRKTRAAKLLSQTNLPLSEISLALGYADQSIFSRAFQRWHGQRPLAYRKASLSR</sequence>
<evidence type="ECO:0000256" key="1">
    <source>
        <dbReference type="ARBA" id="ARBA00023015"/>
    </source>
</evidence>
<evidence type="ECO:0000313" key="6">
    <source>
        <dbReference type="Proteomes" id="UP000318590"/>
    </source>
</evidence>
<keyword evidence="6" id="KW-1185">Reference proteome</keyword>
<dbReference type="Gene3D" id="1.10.10.60">
    <property type="entry name" value="Homeodomain-like"/>
    <property type="match status" value="1"/>
</dbReference>
<keyword evidence="2" id="KW-0238">DNA-binding</keyword>
<dbReference type="PROSITE" id="PS01124">
    <property type="entry name" value="HTH_ARAC_FAMILY_2"/>
    <property type="match status" value="1"/>
</dbReference>
<evidence type="ECO:0000313" key="5">
    <source>
        <dbReference type="EMBL" id="TRD21633.1"/>
    </source>
</evidence>
<evidence type="ECO:0000256" key="3">
    <source>
        <dbReference type="ARBA" id="ARBA00023163"/>
    </source>
</evidence>
<name>A0A547Q5J0_9RHOB</name>
<dbReference type="GO" id="GO:0000976">
    <property type="term" value="F:transcription cis-regulatory region binding"/>
    <property type="evidence" value="ECO:0007669"/>
    <property type="project" value="TreeGrafter"/>
</dbReference>
<dbReference type="PANTHER" id="PTHR47894">
    <property type="entry name" value="HTH-TYPE TRANSCRIPTIONAL REGULATOR GADX"/>
    <property type="match status" value="1"/>
</dbReference>
<keyword evidence="1" id="KW-0805">Transcription regulation</keyword>
<gene>
    <name evidence="5" type="ORF">FEV53_07765</name>
</gene>
<reference evidence="5 6" key="1">
    <citation type="submission" date="2019-06" db="EMBL/GenBank/DDBJ databases">
        <title>Paenimaribius caenipelagi gen. nov., sp. nov., isolated from a tidal flat.</title>
        <authorList>
            <person name="Yoon J.-H."/>
        </authorList>
    </citation>
    <scope>NUCLEOTIDE SEQUENCE [LARGE SCALE GENOMIC DNA]</scope>
    <source>
        <strain evidence="5 6">JBTF-M29</strain>
    </source>
</reference>
<dbReference type="OrthoDB" id="9805730at2"/>
<accession>A0A547Q5J0</accession>
<evidence type="ECO:0000259" key="4">
    <source>
        <dbReference type="PROSITE" id="PS01124"/>
    </source>
</evidence>
<proteinExistence type="predicted"/>
<dbReference type="SUPFAM" id="SSF46689">
    <property type="entry name" value="Homeodomain-like"/>
    <property type="match status" value="1"/>
</dbReference>
<dbReference type="RefSeq" id="WP_142834243.1">
    <property type="nucleotide sequence ID" value="NZ_VFSV01000010.1"/>
</dbReference>
<dbReference type="GO" id="GO:0003700">
    <property type="term" value="F:DNA-binding transcription factor activity"/>
    <property type="evidence" value="ECO:0007669"/>
    <property type="project" value="InterPro"/>
</dbReference>
<dbReference type="InterPro" id="IPR032687">
    <property type="entry name" value="AraC-type_N"/>
</dbReference>
<keyword evidence="3" id="KW-0804">Transcription</keyword>
<evidence type="ECO:0000256" key="2">
    <source>
        <dbReference type="ARBA" id="ARBA00023125"/>
    </source>
</evidence>
<dbReference type="PANTHER" id="PTHR47894:SF4">
    <property type="entry name" value="HTH-TYPE TRANSCRIPTIONAL REGULATOR GADX"/>
    <property type="match status" value="1"/>
</dbReference>
<dbReference type="SMART" id="SM00342">
    <property type="entry name" value="HTH_ARAC"/>
    <property type="match status" value="1"/>
</dbReference>
<comment type="caution">
    <text evidence="5">The sequence shown here is derived from an EMBL/GenBank/DDBJ whole genome shotgun (WGS) entry which is preliminary data.</text>
</comment>
<protein>
    <submittedName>
        <fullName evidence="5">AraC family transcriptional regulator</fullName>
    </submittedName>
</protein>
<organism evidence="5 6">
    <name type="scientific">Palleronia caenipelagi</name>
    <dbReference type="NCBI Taxonomy" id="2489174"/>
    <lineage>
        <taxon>Bacteria</taxon>
        <taxon>Pseudomonadati</taxon>
        <taxon>Pseudomonadota</taxon>
        <taxon>Alphaproteobacteria</taxon>
        <taxon>Rhodobacterales</taxon>
        <taxon>Roseobacteraceae</taxon>
        <taxon>Palleronia</taxon>
    </lineage>
</organism>
<dbReference type="GO" id="GO:0005829">
    <property type="term" value="C:cytosol"/>
    <property type="evidence" value="ECO:0007669"/>
    <property type="project" value="TreeGrafter"/>
</dbReference>
<dbReference type="AlphaFoldDB" id="A0A547Q5J0"/>